<sequence length="118" mass="12393">MQLTSSLLICMFGAVLIRECLAVPTSTCRRCDRGGVCIDLCPVGQRCQIVQCITTPCPPESCVVDNGVCPPVPRDTFGVCAELCSGGGPIRPCPHGQLCCSNGCGHVCKTAIYPGGRY</sequence>
<dbReference type="InterPro" id="IPR008197">
    <property type="entry name" value="WAP_dom"/>
</dbReference>
<dbReference type="Gene3D" id="4.10.75.10">
    <property type="entry name" value="Elafin-like"/>
    <property type="match status" value="1"/>
</dbReference>
<dbReference type="Pfam" id="PF00095">
    <property type="entry name" value="WAP"/>
    <property type="match status" value="1"/>
</dbReference>
<feature type="domain" description="WAP" evidence="2">
    <location>
        <begin position="66"/>
        <end position="110"/>
    </location>
</feature>
<evidence type="ECO:0000259" key="2">
    <source>
        <dbReference type="Pfam" id="PF00095"/>
    </source>
</evidence>
<keyword evidence="1" id="KW-0732">Signal</keyword>
<name>A0ABD3VNI4_SINWO</name>
<reference evidence="3 4" key="1">
    <citation type="submission" date="2024-11" db="EMBL/GenBank/DDBJ databases">
        <title>Chromosome-level genome assembly of the freshwater bivalve Anodonta woodiana.</title>
        <authorList>
            <person name="Chen X."/>
        </authorList>
    </citation>
    <scope>NUCLEOTIDE SEQUENCE [LARGE SCALE GENOMIC DNA]</scope>
    <source>
        <strain evidence="3">MN2024</strain>
        <tissue evidence="3">Gills</tissue>
    </source>
</reference>
<evidence type="ECO:0000313" key="3">
    <source>
        <dbReference type="EMBL" id="KAL3863124.1"/>
    </source>
</evidence>
<keyword evidence="4" id="KW-1185">Reference proteome</keyword>
<evidence type="ECO:0000256" key="1">
    <source>
        <dbReference type="SAM" id="SignalP"/>
    </source>
</evidence>
<protein>
    <recommendedName>
        <fullName evidence="2">WAP domain-containing protein</fullName>
    </recommendedName>
</protein>
<dbReference type="EMBL" id="JBJQND010000010">
    <property type="protein sequence ID" value="KAL3863124.1"/>
    <property type="molecule type" value="Genomic_DNA"/>
</dbReference>
<accession>A0ABD3VNI4</accession>
<dbReference type="Proteomes" id="UP001634394">
    <property type="component" value="Unassembled WGS sequence"/>
</dbReference>
<dbReference type="AlphaFoldDB" id="A0ABD3VNI4"/>
<dbReference type="InterPro" id="IPR036645">
    <property type="entry name" value="Elafin-like_sf"/>
</dbReference>
<comment type="caution">
    <text evidence="3">The sequence shown here is derived from an EMBL/GenBank/DDBJ whole genome shotgun (WGS) entry which is preliminary data.</text>
</comment>
<feature type="chain" id="PRO_5044879581" description="WAP domain-containing protein" evidence="1">
    <location>
        <begin position="23"/>
        <end position="118"/>
    </location>
</feature>
<organism evidence="3 4">
    <name type="scientific">Sinanodonta woodiana</name>
    <name type="common">Chinese pond mussel</name>
    <name type="synonym">Anodonta woodiana</name>
    <dbReference type="NCBI Taxonomy" id="1069815"/>
    <lineage>
        <taxon>Eukaryota</taxon>
        <taxon>Metazoa</taxon>
        <taxon>Spiralia</taxon>
        <taxon>Lophotrochozoa</taxon>
        <taxon>Mollusca</taxon>
        <taxon>Bivalvia</taxon>
        <taxon>Autobranchia</taxon>
        <taxon>Heteroconchia</taxon>
        <taxon>Palaeoheterodonta</taxon>
        <taxon>Unionida</taxon>
        <taxon>Unionoidea</taxon>
        <taxon>Unionidae</taxon>
        <taxon>Unioninae</taxon>
        <taxon>Sinanodonta</taxon>
    </lineage>
</organism>
<evidence type="ECO:0000313" key="4">
    <source>
        <dbReference type="Proteomes" id="UP001634394"/>
    </source>
</evidence>
<proteinExistence type="predicted"/>
<feature type="signal peptide" evidence="1">
    <location>
        <begin position="1"/>
        <end position="22"/>
    </location>
</feature>
<gene>
    <name evidence="3" type="ORF">ACJMK2_004896</name>
</gene>